<dbReference type="VEuPathDB" id="AmoebaDB:NAEGRDRAFT_62619"/>
<dbReference type="EMBL" id="GG738848">
    <property type="protein sequence ID" value="EFC49182.1"/>
    <property type="molecule type" value="Genomic_DNA"/>
</dbReference>
<name>D2V1L4_NAEGR</name>
<dbReference type="GeneID" id="8850001"/>
<sequence length="356" mass="41542">MKNIDSDCMVFVLEFMSVADHVYQLSRVCSDWRINSIKFIVRYLDKRYAMLGDLVKQFETCFGCSVSGRKMRKFLMRCHVRDLAEYLLDSYEGVHENQQFTILWVKSEMEILCNYLKISNRMKSDGNQTKSTGFFTKIGKLFSKKTHDKASIQSPNKEVESNMKQFDYINVESSIQGNLNDLERYYLVNAIMGIEFIPEYDEEGNLDESVFSRACLYGSTDIVLELKDWFKIHLNIRYPKLTSDNLEPKSLLSHSHLLMISGISMQTNRNNLELIKELDLNKKLFKDDSCKVSNYEQVVVGVKVSDPLLNSQQMIQTAFSFDGLQYFEFNVSNPHQMRVLYWYSILMSFILSFLNS</sequence>
<keyword evidence="2" id="KW-1185">Reference proteome</keyword>
<evidence type="ECO:0000313" key="1">
    <source>
        <dbReference type="EMBL" id="EFC49182.1"/>
    </source>
</evidence>
<protein>
    <submittedName>
        <fullName evidence="1">Predicted protein</fullName>
    </submittedName>
</protein>
<proteinExistence type="predicted"/>
<dbReference type="InParanoid" id="D2V1L4"/>
<evidence type="ECO:0000313" key="2">
    <source>
        <dbReference type="Proteomes" id="UP000006671"/>
    </source>
</evidence>
<organism evidence="2">
    <name type="scientific">Naegleria gruberi</name>
    <name type="common">Amoeba</name>
    <dbReference type="NCBI Taxonomy" id="5762"/>
    <lineage>
        <taxon>Eukaryota</taxon>
        <taxon>Discoba</taxon>
        <taxon>Heterolobosea</taxon>
        <taxon>Tetramitia</taxon>
        <taxon>Eutetramitia</taxon>
        <taxon>Vahlkampfiidae</taxon>
        <taxon>Naegleria</taxon>
    </lineage>
</organism>
<dbReference type="KEGG" id="ngr:NAEGRDRAFT_62619"/>
<dbReference type="AlphaFoldDB" id="D2V1L4"/>
<reference evidence="1 2" key="1">
    <citation type="journal article" date="2010" name="Cell">
        <title>The genome of Naegleria gruberi illuminates early eukaryotic versatility.</title>
        <authorList>
            <person name="Fritz-Laylin L.K."/>
            <person name="Prochnik S.E."/>
            <person name="Ginger M.L."/>
            <person name="Dacks J.B."/>
            <person name="Carpenter M.L."/>
            <person name="Field M.C."/>
            <person name="Kuo A."/>
            <person name="Paredez A."/>
            <person name="Chapman J."/>
            <person name="Pham J."/>
            <person name="Shu S."/>
            <person name="Neupane R."/>
            <person name="Cipriano M."/>
            <person name="Mancuso J."/>
            <person name="Tu H."/>
            <person name="Salamov A."/>
            <person name="Lindquist E."/>
            <person name="Shapiro H."/>
            <person name="Lucas S."/>
            <person name="Grigoriev I.V."/>
            <person name="Cande W.Z."/>
            <person name="Fulton C."/>
            <person name="Rokhsar D.S."/>
            <person name="Dawson S.C."/>
        </authorList>
    </citation>
    <scope>NUCLEOTIDE SEQUENCE [LARGE SCALE GENOMIC DNA]</scope>
    <source>
        <strain evidence="1 2">NEG-M</strain>
    </source>
</reference>
<dbReference type="RefSeq" id="XP_002681926.1">
    <property type="nucleotide sequence ID" value="XM_002681880.1"/>
</dbReference>
<gene>
    <name evidence="1" type="ORF">NAEGRDRAFT_62619</name>
</gene>
<dbReference type="Proteomes" id="UP000006671">
    <property type="component" value="Unassembled WGS sequence"/>
</dbReference>
<accession>D2V1L4</accession>